<dbReference type="NCBIfam" id="TIGR00135">
    <property type="entry name" value="gatC"/>
    <property type="match status" value="1"/>
</dbReference>
<dbReference type="GO" id="GO:0005524">
    <property type="term" value="F:ATP binding"/>
    <property type="evidence" value="ECO:0007669"/>
    <property type="project" value="UniProtKB-KW"/>
</dbReference>
<accession>A0AAP3XSI8</accession>
<comment type="catalytic activity">
    <reaction evidence="1">
        <text>L-aspartyl-tRNA(Asn) + L-glutamine + ATP + H2O = L-asparaginyl-tRNA(Asn) + L-glutamate + ADP + phosphate + 2 H(+)</text>
        <dbReference type="Rhea" id="RHEA:14513"/>
        <dbReference type="Rhea" id="RHEA-COMP:9674"/>
        <dbReference type="Rhea" id="RHEA-COMP:9677"/>
        <dbReference type="ChEBI" id="CHEBI:15377"/>
        <dbReference type="ChEBI" id="CHEBI:15378"/>
        <dbReference type="ChEBI" id="CHEBI:29985"/>
        <dbReference type="ChEBI" id="CHEBI:30616"/>
        <dbReference type="ChEBI" id="CHEBI:43474"/>
        <dbReference type="ChEBI" id="CHEBI:58359"/>
        <dbReference type="ChEBI" id="CHEBI:78515"/>
        <dbReference type="ChEBI" id="CHEBI:78516"/>
        <dbReference type="ChEBI" id="CHEBI:456216"/>
    </reaction>
</comment>
<comment type="similarity">
    <text evidence="1">Belongs to the GatC family.</text>
</comment>
<sequence>MSLDKATVARIATLARIEVPEDQLEPLARELSGILGWIEQLGEVDTSAVEPMRSVMDIRQDWRPDTVDAGDCQADILRNAPKAHDGFFVVPKVVE</sequence>
<protein>
    <recommendedName>
        <fullName evidence="1">Aspartyl/glutamyl-tRNA(Asn/Gln) amidotransferase subunit C</fullName>
        <shortName evidence="1">Asp/Glu-ADT subunit C</shortName>
        <ecNumber evidence="1">6.3.5.-</ecNumber>
    </recommendedName>
</protein>
<comment type="caution">
    <text evidence="2">The sequence shown here is derived from an EMBL/GenBank/DDBJ whole genome shotgun (WGS) entry which is preliminary data.</text>
</comment>
<keyword evidence="1" id="KW-0067">ATP-binding</keyword>
<dbReference type="InterPro" id="IPR036113">
    <property type="entry name" value="Asp/Glu-ADT_sf_sub_c"/>
</dbReference>
<reference evidence="2 3" key="1">
    <citation type="submission" date="2023-03" db="EMBL/GenBank/DDBJ databases">
        <title>YIM 152171 draft genome.</title>
        <authorList>
            <person name="Yang Z."/>
        </authorList>
    </citation>
    <scope>NUCLEOTIDE SEQUENCE [LARGE SCALE GENOMIC DNA]</scope>
    <source>
        <strain evidence="2 3">YIM 152171</strain>
    </source>
</reference>
<dbReference type="HAMAP" id="MF_00122">
    <property type="entry name" value="GatC"/>
    <property type="match status" value="1"/>
</dbReference>
<comment type="subunit">
    <text evidence="1">Heterotrimer of A, B and C subunits.</text>
</comment>
<dbReference type="Gene3D" id="1.10.20.60">
    <property type="entry name" value="Glu-tRNAGln amidotransferase C subunit, N-terminal domain"/>
    <property type="match status" value="1"/>
</dbReference>
<dbReference type="EMBL" id="JARGEQ010000126">
    <property type="protein sequence ID" value="MDF1587236.1"/>
    <property type="molecule type" value="Genomic_DNA"/>
</dbReference>
<keyword evidence="1" id="KW-0547">Nucleotide-binding</keyword>
<dbReference type="GO" id="GO:0050567">
    <property type="term" value="F:glutaminyl-tRNA synthase (glutamine-hydrolyzing) activity"/>
    <property type="evidence" value="ECO:0007669"/>
    <property type="project" value="UniProtKB-UniRule"/>
</dbReference>
<dbReference type="GO" id="GO:0070681">
    <property type="term" value="P:glutaminyl-tRNAGln biosynthesis via transamidation"/>
    <property type="evidence" value="ECO:0007669"/>
    <property type="project" value="TreeGrafter"/>
</dbReference>
<organism evidence="2 3">
    <name type="scientific">Marinimicrococcus flavescens</name>
    <dbReference type="NCBI Taxonomy" id="3031815"/>
    <lineage>
        <taxon>Bacteria</taxon>
        <taxon>Pseudomonadati</taxon>
        <taxon>Pseudomonadota</taxon>
        <taxon>Alphaproteobacteria</taxon>
        <taxon>Geminicoccales</taxon>
        <taxon>Geminicoccaceae</taxon>
        <taxon>Marinimicrococcus</taxon>
    </lineage>
</organism>
<dbReference type="Proteomes" id="UP001301140">
    <property type="component" value="Unassembled WGS sequence"/>
</dbReference>
<evidence type="ECO:0000256" key="1">
    <source>
        <dbReference type="HAMAP-Rule" id="MF_00122"/>
    </source>
</evidence>
<dbReference type="GO" id="GO:0006450">
    <property type="term" value="P:regulation of translational fidelity"/>
    <property type="evidence" value="ECO:0007669"/>
    <property type="project" value="InterPro"/>
</dbReference>
<dbReference type="AlphaFoldDB" id="A0AAP3XSI8"/>
<dbReference type="GO" id="GO:0006412">
    <property type="term" value="P:translation"/>
    <property type="evidence" value="ECO:0007669"/>
    <property type="project" value="UniProtKB-UniRule"/>
</dbReference>
<dbReference type="InterPro" id="IPR003837">
    <property type="entry name" value="GatC"/>
</dbReference>
<keyword evidence="3" id="KW-1185">Reference proteome</keyword>
<dbReference type="EC" id="6.3.5.-" evidence="1"/>
<evidence type="ECO:0000313" key="2">
    <source>
        <dbReference type="EMBL" id="MDF1587236.1"/>
    </source>
</evidence>
<comment type="function">
    <text evidence="1">Allows the formation of correctly charged Asn-tRNA(Asn) or Gln-tRNA(Gln) through the transamidation of misacylated Asp-tRNA(Asn) or Glu-tRNA(Gln) in organisms which lack either or both of asparaginyl-tRNA or glutaminyl-tRNA synthetases. The reaction takes place in the presence of glutamine and ATP through an activated phospho-Asp-tRNA(Asn) or phospho-Glu-tRNA(Gln).</text>
</comment>
<evidence type="ECO:0000313" key="3">
    <source>
        <dbReference type="Proteomes" id="UP001301140"/>
    </source>
</evidence>
<proteinExistence type="inferred from homology"/>
<keyword evidence="1" id="KW-0648">Protein biosynthesis</keyword>
<name>A0AAP3XSI8_9PROT</name>
<dbReference type="RefSeq" id="WP_327789655.1">
    <property type="nucleotide sequence ID" value="NZ_JARGEQ010000126.1"/>
</dbReference>
<comment type="catalytic activity">
    <reaction evidence="1">
        <text>L-glutamyl-tRNA(Gln) + L-glutamine + ATP + H2O = L-glutaminyl-tRNA(Gln) + L-glutamate + ADP + phosphate + H(+)</text>
        <dbReference type="Rhea" id="RHEA:17521"/>
        <dbReference type="Rhea" id="RHEA-COMP:9681"/>
        <dbReference type="Rhea" id="RHEA-COMP:9684"/>
        <dbReference type="ChEBI" id="CHEBI:15377"/>
        <dbReference type="ChEBI" id="CHEBI:15378"/>
        <dbReference type="ChEBI" id="CHEBI:29985"/>
        <dbReference type="ChEBI" id="CHEBI:30616"/>
        <dbReference type="ChEBI" id="CHEBI:43474"/>
        <dbReference type="ChEBI" id="CHEBI:58359"/>
        <dbReference type="ChEBI" id="CHEBI:78520"/>
        <dbReference type="ChEBI" id="CHEBI:78521"/>
        <dbReference type="ChEBI" id="CHEBI:456216"/>
    </reaction>
</comment>
<dbReference type="Pfam" id="PF02686">
    <property type="entry name" value="GatC"/>
    <property type="match status" value="1"/>
</dbReference>
<gene>
    <name evidence="1 2" type="primary">gatC</name>
    <name evidence="2" type="ORF">PZ740_12685</name>
</gene>
<dbReference type="PANTHER" id="PTHR15004:SF0">
    <property type="entry name" value="GLUTAMYL-TRNA(GLN) AMIDOTRANSFERASE SUBUNIT C, MITOCHONDRIAL"/>
    <property type="match status" value="1"/>
</dbReference>
<keyword evidence="1" id="KW-0436">Ligase</keyword>
<dbReference type="PANTHER" id="PTHR15004">
    <property type="entry name" value="GLUTAMYL-TRNA(GLN) AMIDOTRANSFERASE SUBUNIT C, MITOCHONDRIAL"/>
    <property type="match status" value="1"/>
</dbReference>
<dbReference type="SUPFAM" id="SSF141000">
    <property type="entry name" value="Glu-tRNAGln amidotransferase C subunit"/>
    <property type="match status" value="1"/>
</dbReference>